<evidence type="ECO:0000256" key="4">
    <source>
        <dbReference type="SAM" id="MobiDB-lite"/>
    </source>
</evidence>
<gene>
    <name evidence="5" type="ORF">C4B60_19185</name>
    <name evidence="6" type="ORF">C4B60_19615</name>
</gene>
<evidence type="ECO:0000256" key="3">
    <source>
        <dbReference type="SAM" id="Coils"/>
    </source>
</evidence>
<evidence type="ECO:0000313" key="6">
    <source>
        <dbReference type="EMBL" id="PPA68773.1"/>
    </source>
</evidence>
<evidence type="ECO:0000256" key="2">
    <source>
        <dbReference type="ARBA" id="ARBA00022649"/>
    </source>
</evidence>
<dbReference type="EMBL" id="PREZ01000009">
    <property type="protein sequence ID" value="PPA68696.1"/>
    <property type="molecule type" value="Genomic_DNA"/>
</dbReference>
<evidence type="ECO:0000313" key="5">
    <source>
        <dbReference type="EMBL" id="PPA68696.1"/>
    </source>
</evidence>
<dbReference type="InterPro" id="IPR003477">
    <property type="entry name" value="PemK-like"/>
</dbReference>
<name>A0A2S5G6T5_9BACL</name>
<dbReference type="AlphaFoldDB" id="A0A2S5G6T5"/>
<proteinExistence type="inferred from homology"/>
<dbReference type="Pfam" id="PF02452">
    <property type="entry name" value="PemK_toxin"/>
    <property type="match status" value="1"/>
</dbReference>
<dbReference type="Proteomes" id="UP000239047">
    <property type="component" value="Unassembled WGS sequence"/>
</dbReference>
<evidence type="ECO:0000313" key="7">
    <source>
        <dbReference type="Proteomes" id="UP000239047"/>
    </source>
</evidence>
<feature type="coiled-coil region" evidence="3">
    <location>
        <begin position="209"/>
        <end position="243"/>
    </location>
</feature>
<dbReference type="RefSeq" id="WP_104059657.1">
    <property type="nucleotide sequence ID" value="NZ_PREZ01000009.1"/>
</dbReference>
<dbReference type="EMBL" id="PREZ01000009">
    <property type="protein sequence ID" value="PPA68773.1"/>
    <property type="molecule type" value="Genomic_DNA"/>
</dbReference>
<dbReference type="SUPFAM" id="SSF50118">
    <property type="entry name" value="Cell growth inhibitor/plasmid maintenance toxic component"/>
    <property type="match status" value="1"/>
</dbReference>
<organism evidence="5 7">
    <name type="scientific">Jeotgalibacillus proteolyticus</name>
    <dbReference type="NCBI Taxonomy" id="2082395"/>
    <lineage>
        <taxon>Bacteria</taxon>
        <taxon>Bacillati</taxon>
        <taxon>Bacillota</taxon>
        <taxon>Bacilli</taxon>
        <taxon>Bacillales</taxon>
        <taxon>Caryophanaceae</taxon>
        <taxon>Jeotgalibacillus</taxon>
    </lineage>
</organism>
<dbReference type="InterPro" id="IPR011067">
    <property type="entry name" value="Plasmid_toxin/cell-grow_inhib"/>
</dbReference>
<comment type="caution">
    <text evidence="5">The sequence shown here is derived from an EMBL/GenBank/DDBJ whole genome shotgun (WGS) entry which is preliminary data.</text>
</comment>
<sequence>MRSRNHYESQLRFNKRTKSRPCDGKSVTDDPQLILDYLSRNTEFDTFIRGWKLDEGIKWILGYDRYILDKKSQLNAPFINQTLPPGTIVLCDFYGHMGTELTFEHPAIVLTEVYGGIVICPISSKSYQDGVSSHIDLPQGVPTMGDLPYASGIKLEQTRFISKSRVLKKFKRVSDNAKLMEINLKLTKELMPFFYSEILKDTESNNDILHWKEQEIRALKEEKVLLEEELRLKSEKILELEKAH</sequence>
<keyword evidence="7" id="KW-1185">Reference proteome</keyword>
<dbReference type="Gene3D" id="2.30.30.110">
    <property type="match status" value="1"/>
</dbReference>
<keyword evidence="3" id="KW-0175">Coiled coil</keyword>
<protein>
    <submittedName>
        <fullName evidence="5">Uncharacterized protein</fullName>
    </submittedName>
</protein>
<dbReference type="GO" id="GO:0003677">
    <property type="term" value="F:DNA binding"/>
    <property type="evidence" value="ECO:0007669"/>
    <property type="project" value="InterPro"/>
</dbReference>
<feature type="region of interest" description="Disordered" evidence="4">
    <location>
        <begin position="1"/>
        <end position="26"/>
    </location>
</feature>
<accession>A0A2S5G6T5</accession>
<dbReference type="OrthoDB" id="2876793at2"/>
<reference evidence="5 7" key="1">
    <citation type="submission" date="2018-02" db="EMBL/GenBank/DDBJ databases">
        <title>Jeotgalibacillus proteolyticum sp. nov. a protease producing bacterium isolated from ocean sediments of Laizhou Bay.</title>
        <authorList>
            <person name="Li Y."/>
        </authorList>
    </citation>
    <scope>NUCLEOTIDE SEQUENCE [LARGE SCALE GENOMIC DNA]</scope>
    <source>
        <strain evidence="5 7">22-7</strain>
    </source>
</reference>
<evidence type="ECO:0000256" key="1">
    <source>
        <dbReference type="ARBA" id="ARBA00007521"/>
    </source>
</evidence>
<comment type="similarity">
    <text evidence="1">Belongs to the PemK/MazF family.</text>
</comment>
<keyword evidence="2" id="KW-1277">Toxin-antitoxin system</keyword>